<organism evidence="1">
    <name type="scientific">bacterium 19NY03SH02</name>
    <dbReference type="NCBI Taxonomy" id="2920631"/>
    <lineage>
        <taxon>Bacteria</taxon>
    </lineage>
</organism>
<sequence>MAQTLRLTKEEQRKTELKCREINKILIGIEKKPIQESELLHIVLEKTLARIKVNNRGEIEVE</sequence>
<dbReference type="EMBL" id="CP095354">
    <property type="protein sequence ID" value="XAG79185.1"/>
    <property type="molecule type" value="Genomic_DNA"/>
</dbReference>
<accession>A0AAU6UXN4</accession>
<reference evidence="1" key="1">
    <citation type="submission" date="2022-03" db="EMBL/GenBank/DDBJ databases">
        <title>Sea Food Isolates.</title>
        <authorList>
            <person name="Li c."/>
        </authorList>
    </citation>
    <scope>NUCLEOTIDE SEQUENCE</scope>
    <source>
        <strain evidence="1">19NY03SH02</strain>
    </source>
</reference>
<gene>
    <name evidence="1" type="ORF">MRN14_11800</name>
    <name evidence="2" type="ORF">MRN14_11850</name>
</gene>
<evidence type="ECO:0000313" key="2">
    <source>
        <dbReference type="EMBL" id="XAG79195.1"/>
    </source>
</evidence>
<dbReference type="AlphaFoldDB" id="A0AAU6UXN4"/>
<proteinExistence type="predicted"/>
<name>A0AAU6UXN4_UNCXX</name>
<evidence type="ECO:0000313" key="1">
    <source>
        <dbReference type="EMBL" id="XAG79185.1"/>
    </source>
</evidence>
<protein>
    <submittedName>
        <fullName evidence="1">Uncharacterized protein</fullName>
    </submittedName>
</protein>
<dbReference type="EMBL" id="CP095354">
    <property type="protein sequence ID" value="XAG79195.1"/>
    <property type="molecule type" value="Genomic_DNA"/>
</dbReference>